<dbReference type="PROSITE" id="PS00108">
    <property type="entry name" value="PROTEIN_KINASE_ST"/>
    <property type="match status" value="1"/>
</dbReference>
<feature type="compositionally biased region" description="Pro residues" evidence="6">
    <location>
        <begin position="403"/>
        <end position="423"/>
    </location>
</feature>
<keyword evidence="4 5" id="KW-0067">ATP-binding</keyword>
<evidence type="ECO:0000256" key="6">
    <source>
        <dbReference type="SAM" id="MobiDB-lite"/>
    </source>
</evidence>
<keyword evidence="1" id="KW-0808">Transferase</keyword>
<dbReference type="InterPro" id="IPR008271">
    <property type="entry name" value="Ser/Thr_kinase_AS"/>
</dbReference>
<dbReference type="EMBL" id="LJGU01000142">
    <property type="protein sequence ID" value="OEU96325.1"/>
    <property type="molecule type" value="Genomic_DNA"/>
</dbReference>
<dbReference type="OrthoDB" id="9762169at2"/>
<keyword evidence="7" id="KW-0812">Transmembrane</keyword>
<feature type="compositionally biased region" description="Low complexity" evidence="6">
    <location>
        <begin position="362"/>
        <end position="380"/>
    </location>
</feature>
<dbReference type="Gene3D" id="1.10.510.10">
    <property type="entry name" value="Transferase(Phosphotransferase) domain 1"/>
    <property type="match status" value="1"/>
</dbReference>
<evidence type="ECO:0000256" key="2">
    <source>
        <dbReference type="ARBA" id="ARBA00022741"/>
    </source>
</evidence>
<feature type="domain" description="Protein kinase" evidence="8">
    <location>
        <begin position="15"/>
        <end position="281"/>
    </location>
</feature>
<evidence type="ECO:0000256" key="7">
    <source>
        <dbReference type="SAM" id="Phobius"/>
    </source>
</evidence>
<dbReference type="CDD" id="cd14014">
    <property type="entry name" value="STKc_PknB_like"/>
    <property type="match status" value="1"/>
</dbReference>
<feature type="compositionally biased region" description="Low complexity" evidence="6">
    <location>
        <begin position="318"/>
        <end position="335"/>
    </location>
</feature>
<proteinExistence type="predicted"/>
<dbReference type="InterPro" id="IPR000719">
    <property type="entry name" value="Prot_kinase_dom"/>
</dbReference>
<reference evidence="9 10" key="1">
    <citation type="journal article" date="2016" name="Front. Microbiol.">
        <title>Comparative Genomics Analysis of Streptomyces Species Reveals Their Adaptation to the Marine Environment and Their Diversity at the Genomic Level.</title>
        <authorList>
            <person name="Tian X."/>
            <person name="Zhang Z."/>
            <person name="Yang T."/>
            <person name="Chen M."/>
            <person name="Li J."/>
            <person name="Chen F."/>
            <person name="Yang J."/>
            <person name="Li W."/>
            <person name="Zhang B."/>
            <person name="Zhang Z."/>
            <person name="Wu J."/>
            <person name="Zhang C."/>
            <person name="Long L."/>
            <person name="Xiao J."/>
        </authorList>
    </citation>
    <scope>NUCLEOTIDE SEQUENCE [LARGE SCALE GENOMIC DNA]</scope>
    <source>
        <strain evidence="9 10">SCSIO 02100</strain>
    </source>
</reference>
<name>A0A1E7JXF5_9ACTN</name>
<dbReference type="PANTHER" id="PTHR43289:SF34">
    <property type="entry name" value="SERINE_THREONINE-PROTEIN KINASE YBDM-RELATED"/>
    <property type="match status" value="1"/>
</dbReference>
<dbReference type="PROSITE" id="PS50011">
    <property type="entry name" value="PROTEIN_KINASE_DOM"/>
    <property type="match status" value="1"/>
</dbReference>
<keyword evidence="7" id="KW-0472">Membrane</keyword>
<dbReference type="SMART" id="SM00220">
    <property type="entry name" value="S_TKc"/>
    <property type="match status" value="1"/>
</dbReference>
<evidence type="ECO:0000256" key="4">
    <source>
        <dbReference type="ARBA" id="ARBA00022840"/>
    </source>
</evidence>
<gene>
    <name evidence="9" type="ORF">AN216_20870</name>
</gene>
<dbReference type="STRING" id="1075402.AN216_20870"/>
<keyword evidence="7" id="KW-1133">Transmembrane helix</keyword>
<dbReference type="GO" id="GO:0004674">
    <property type="term" value="F:protein serine/threonine kinase activity"/>
    <property type="evidence" value="ECO:0007669"/>
    <property type="project" value="TreeGrafter"/>
</dbReference>
<feature type="region of interest" description="Disordered" evidence="6">
    <location>
        <begin position="299"/>
        <end position="446"/>
    </location>
</feature>
<accession>A0A1E7JXF5</accession>
<organism evidence="9 10">
    <name type="scientific">Streptomyces oceani</name>
    <dbReference type="NCBI Taxonomy" id="1075402"/>
    <lineage>
        <taxon>Bacteria</taxon>
        <taxon>Bacillati</taxon>
        <taxon>Actinomycetota</taxon>
        <taxon>Actinomycetes</taxon>
        <taxon>Kitasatosporales</taxon>
        <taxon>Streptomycetaceae</taxon>
        <taxon>Streptomyces</taxon>
    </lineage>
</organism>
<feature type="binding site" evidence="5">
    <location>
        <position position="43"/>
    </location>
    <ligand>
        <name>ATP</name>
        <dbReference type="ChEBI" id="CHEBI:30616"/>
    </ligand>
</feature>
<protein>
    <recommendedName>
        <fullName evidence="8">Protein kinase domain-containing protein</fullName>
    </recommendedName>
</protein>
<dbReference type="PATRIC" id="fig|1075402.3.peg.356"/>
<dbReference type="Proteomes" id="UP000176101">
    <property type="component" value="Unassembled WGS sequence"/>
</dbReference>
<dbReference type="InterPro" id="IPR011009">
    <property type="entry name" value="Kinase-like_dom_sf"/>
</dbReference>
<dbReference type="RefSeq" id="WP_070198235.1">
    <property type="nucleotide sequence ID" value="NZ_LJGU01000142.1"/>
</dbReference>
<evidence type="ECO:0000313" key="9">
    <source>
        <dbReference type="EMBL" id="OEU96325.1"/>
    </source>
</evidence>
<feature type="compositionally biased region" description="Acidic residues" evidence="6">
    <location>
        <begin position="510"/>
        <end position="525"/>
    </location>
</feature>
<dbReference type="PANTHER" id="PTHR43289">
    <property type="entry name" value="MITOGEN-ACTIVATED PROTEIN KINASE KINASE KINASE 20-RELATED"/>
    <property type="match status" value="1"/>
</dbReference>
<comment type="caution">
    <text evidence="9">The sequence shown here is derived from an EMBL/GenBank/DDBJ whole genome shotgun (WGS) entry which is preliminary data.</text>
</comment>
<evidence type="ECO:0000259" key="8">
    <source>
        <dbReference type="PROSITE" id="PS50011"/>
    </source>
</evidence>
<dbReference type="Pfam" id="PF00069">
    <property type="entry name" value="Pkinase"/>
    <property type="match status" value="1"/>
</dbReference>
<feature type="transmembrane region" description="Helical" evidence="7">
    <location>
        <begin position="465"/>
        <end position="487"/>
    </location>
</feature>
<dbReference type="InterPro" id="IPR017441">
    <property type="entry name" value="Protein_kinase_ATP_BS"/>
</dbReference>
<evidence type="ECO:0000256" key="5">
    <source>
        <dbReference type="PROSITE-ProRule" id="PRU10141"/>
    </source>
</evidence>
<evidence type="ECO:0000256" key="1">
    <source>
        <dbReference type="ARBA" id="ARBA00022679"/>
    </source>
</evidence>
<keyword evidence="10" id="KW-1185">Reference proteome</keyword>
<dbReference type="AlphaFoldDB" id="A0A1E7JXF5"/>
<dbReference type="GO" id="GO:0005524">
    <property type="term" value="F:ATP binding"/>
    <property type="evidence" value="ECO:0007669"/>
    <property type="project" value="UniProtKB-UniRule"/>
</dbReference>
<feature type="region of interest" description="Disordered" evidence="6">
    <location>
        <begin position="491"/>
        <end position="551"/>
    </location>
</feature>
<evidence type="ECO:0000313" key="10">
    <source>
        <dbReference type="Proteomes" id="UP000176101"/>
    </source>
</evidence>
<dbReference type="PROSITE" id="PS00107">
    <property type="entry name" value="PROTEIN_KINASE_ATP"/>
    <property type="match status" value="1"/>
</dbReference>
<keyword evidence="3" id="KW-0418">Kinase</keyword>
<sequence length="645" mass="66643">MEQLEPWDPRVIGGYRLIGRLGEGGMGRVYLARSDRGRTVAVKLVREELTEQDEFRARFRQEVRAARRVGGRWTAAVLDDDTEATQPWVATGYIAGPSLQRVVADSGRPLPARSVRLLAAGLAHALRDVHDAGIVHRDLKPSNVLITIDGPRVIDFGIARALDTTASKDGLTRTGAIVGTPGFLSPEQVRGDSPTPASDVFCLGSVLAYAATGEPPFGGADSGVHAVLYRIAQEEAELSGLPEELRELVTGCLAKNPDERPTLDEVLAATDEPESADEPWLPGGLVAQLGRHATELLEAENPSGDTGGQGERLSPQTGAAGAADAAGAGDEAGVDAGAGAGAGAGADAADDVPAHDPPPGDAPAVRWTPTTADAGAAGVAGPPPPTDPPMVHGMRTSAGNLPRPEPPQPEPPQPEPSRTPGPELPGQHHHQAHVLGPPSAQQEHRTPVHQYPALGERRPSGSGPAVVIAVLITLLVVVSGVAAYLVLGAGSEDDTADPGSSASTGQDSQENADGDDPSDPSADDPSDPKPSTDGAGDGIPSDFLGSWERSSGTGDANRYRIHVQQGELGDTVVSISATGPNFDCRFEADLRSAGPPVKLGPSRVTYQSSEQACGPGPVSRLEVSGGELRRSFADGRPTKVFSRAG</sequence>
<evidence type="ECO:0000256" key="3">
    <source>
        <dbReference type="ARBA" id="ARBA00022777"/>
    </source>
</evidence>
<dbReference type="SUPFAM" id="SSF56112">
    <property type="entry name" value="Protein kinase-like (PK-like)"/>
    <property type="match status" value="1"/>
</dbReference>
<feature type="compositionally biased region" description="Polar residues" evidence="6">
    <location>
        <begin position="498"/>
        <end position="509"/>
    </location>
</feature>
<dbReference type="Gene3D" id="3.30.200.20">
    <property type="entry name" value="Phosphorylase Kinase, domain 1"/>
    <property type="match status" value="1"/>
</dbReference>
<keyword evidence="2 5" id="KW-0547">Nucleotide-binding</keyword>